<name>A0ABQ1L1X4_9RHOB</name>
<keyword evidence="2" id="KW-1185">Reference proteome</keyword>
<dbReference type="EMBL" id="BMFC01000011">
    <property type="protein sequence ID" value="GGC15387.1"/>
    <property type="molecule type" value="Genomic_DNA"/>
</dbReference>
<comment type="caution">
    <text evidence="1">The sequence shown here is derived from an EMBL/GenBank/DDBJ whole genome shotgun (WGS) entry which is preliminary data.</text>
</comment>
<dbReference type="PROSITE" id="PS51257">
    <property type="entry name" value="PROKAR_LIPOPROTEIN"/>
    <property type="match status" value="1"/>
</dbReference>
<evidence type="ECO:0000313" key="1">
    <source>
        <dbReference type="EMBL" id="GGC15387.1"/>
    </source>
</evidence>
<evidence type="ECO:0000313" key="2">
    <source>
        <dbReference type="Proteomes" id="UP000645462"/>
    </source>
</evidence>
<dbReference type="RefSeq" id="WP_188483330.1">
    <property type="nucleotide sequence ID" value="NZ_BMFC01000011.1"/>
</dbReference>
<evidence type="ECO:0008006" key="3">
    <source>
        <dbReference type="Google" id="ProtNLM"/>
    </source>
</evidence>
<proteinExistence type="predicted"/>
<gene>
    <name evidence="1" type="ORF">GCM10011363_34820</name>
</gene>
<sequence>MKFWTALLVTALVAGCGGNRFDRDDTGAVTRFSTGPISRACLSSDRRARNSRLCGCIQTVANSSLSGADQRKASQFFSDPQRAHETWMSQSPADDAFWERYKAFAARSENSCRGY</sequence>
<dbReference type="Proteomes" id="UP000645462">
    <property type="component" value="Unassembled WGS sequence"/>
</dbReference>
<accession>A0ABQ1L1X4</accession>
<protein>
    <recommendedName>
        <fullName evidence="3">Arginine transporter</fullName>
    </recommendedName>
</protein>
<organism evidence="1 2">
    <name type="scientific">Marivita lacus</name>
    <dbReference type="NCBI Taxonomy" id="1323742"/>
    <lineage>
        <taxon>Bacteria</taxon>
        <taxon>Pseudomonadati</taxon>
        <taxon>Pseudomonadota</taxon>
        <taxon>Alphaproteobacteria</taxon>
        <taxon>Rhodobacterales</taxon>
        <taxon>Roseobacteraceae</taxon>
        <taxon>Marivita</taxon>
    </lineage>
</organism>
<reference evidence="2" key="1">
    <citation type="journal article" date="2019" name="Int. J. Syst. Evol. Microbiol.">
        <title>The Global Catalogue of Microorganisms (GCM) 10K type strain sequencing project: providing services to taxonomists for standard genome sequencing and annotation.</title>
        <authorList>
            <consortium name="The Broad Institute Genomics Platform"/>
            <consortium name="The Broad Institute Genome Sequencing Center for Infectious Disease"/>
            <person name="Wu L."/>
            <person name="Ma J."/>
        </authorList>
    </citation>
    <scope>NUCLEOTIDE SEQUENCE [LARGE SCALE GENOMIC DNA]</scope>
    <source>
        <strain evidence="2">CGMCC 1.12478</strain>
    </source>
</reference>